<feature type="domain" description="Calmodulin binding protein-like N-terminal" evidence="1">
    <location>
        <begin position="19"/>
        <end position="67"/>
    </location>
</feature>
<dbReference type="PANTHER" id="PTHR31713">
    <property type="entry name" value="OS02G0177800 PROTEIN"/>
    <property type="match status" value="1"/>
</dbReference>
<dbReference type="GO" id="GO:0003700">
    <property type="term" value="F:DNA-binding transcription factor activity"/>
    <property type="evidence" value="ECO:0007669"/>
    <property type="project" value="TreeGrafter"/>
</dbReference>
<dbReference type="GO" id="GO:0080142">
    <property type="term" value="P:regulation of salicylic acid biosynthetic process"/>
    <property type="evidence" value="ECO:0007669"/>
    <property type="project" value="TreeGrafter"/>
</dbReference>
<comment type="caution">
    <text evidence="2">The sequence shown here is derived from an EMBL/GenBank/DDBJ whole genome shotgun (WGS) entry which is preliminary data.</text>
</comment>
<dbReference type="Proteomes" id="UP000321947">
    <property type="component" value="Unassembled WGS sequence"/>
</dbReference>
<sequence>MVFDGEFAANDRENWTAEEFLVVDDEFAANDGEDWTGEEFIGRIVVKESSGKKPLLHGEMNVSLRHGS</sequence>
<evidence type="ECO:0000259" key="1">
    <source>
        <dbReference type="Pfam" id="PF07887"/>
    </source>
</evidence>
<dbReference type="GO" id="GO:0005516">
    <property type="term" value="F:calmodulin binding"/>
    <property type="evidence" value="ECO:0007669"/>
    <property type="project" value="InterPro"/>
</dbReference>
<accession>A0A5D3BI11</accession>
<dbReference type="InterPro" id="IPR046831">
    <property type="entry name" value="Calmodulin_bind_N"/>
</dbReference>
<dbReference type="InterPro" id="IPR012416">
    <property type="entry name" value="CBP60"/>
</dbReference>
<protein>
    <submittedName>
        <fullName evidence="2">Protein SAR DEFICIENT 1</fullName>
    </submittedName>
</protein>
<evidence type="ECO:0000313" key="2">
    <source>
        <dbReference type="EMBL" id="TYJ98923.1"/>
    </source>
</evidence>
<proteinExistence type="predicted"/>
<dbReference type="PANTHER" id="PTHR31713:SF42">
    <property type="entry name" value="PROTEIN SAR DEFICIENT 1"/>
    <property type="match status" value="1"/>
</dbReference>
<reference evidence="2 3" key="1">
    <citation type="submission" date="2019-08" db="EMBL/GenBank/DDBJ databases">
        <title>Draft genome sequences of two oriental melons (Cucumis melo L. var makuwa).</title>
        <authorList>
            <person name="Kwon S.-Y."/>
        </authorList>
    </citation>
    <scope>NUCLEOTIDE SEQUENCE [LARGE SCALE GENOMIC DNA]</scope>
    <source>
        <strain evidence="3">cv. Chang Bougi</strain>
        <tissue evidence="2">Leaf</tissue>
    </source>
</reference>
<name>A0A5D3BI11_CUCMM</name>
<dbReference type="GO" id="GO:0043565">
    <property type="term" value="F:sequence-specific DNA binding"/>
    <property type="evidence" value="ECO:0007669"/>
    <property type="project" value="TreeGrafter"/>
</dbReference>
<evidence type="ECO:0000313" key="3">
    <source>
        <dbReference type="Proteomes" id="UP000321947"/>
    </source>
</evidence>
<dbReference type="EMBL" id="SSTD01017768">
    <property type="protein sequence ID" value="TYJ98923.1"/>
    <property type="molecule type" value="Genomic_DNA"/>
</dbReference>
<gene>
    <name evidence="2" type="ORF">E5676_scaffold248G001210</name>
</gene>
<dbReference type="AlphaFoldDB" id="A0A5D3BI11"/>
<dbReference type="Pfam" id="PF07887">
    <property type="entry name" value="Calmodulin_bind"/>
    <property type="match status" value="1"/>
</dbReference>
<dbReference type="GO" id="GO:0005634">
    <property type="term" value="C:nucleus"/>
    <property type="evidence" value="ECO:0007669"/>
    <property type="project" value="TreeGrafter"/>
</dbReference>
<organism evidence="2 3">
    <name type="scientific">Cucumis melo var. makuwa</name>
    <name type="common">Oriental melon</name>
    <dbReference type="NCBI Taxonomy" id="1194695"/>
    <lineage>
        <taxon>Eukaryota</taxon>
        <taxon>Viridiplantae</taxon>
        <taxon>Streptophyta</taxon>
        <taxon>Embryophyta</taxon>
        <taxon>Tracheophyta</taxon>
        <taxon>Spermatophyta</taxon>
        <taxon>Magnoliopsida</taxon>
        <taxon>eudicotyledons</taxon>
        <taxon>Gunneridae</taxon>
        <taxon>Pentapetalae</taxon>
        <taxon>rosids</taxon>
        <taxon>fabids</taxon>
        <taxon>Cucurbitales</taxon>
        <taxon>Cucurbitaceae</taxon>
        <taxon>Benincaseae</taxon>
        <taxon>Cucumis</taxon>
    </lineage>
</organism>